<feature type="domain" description="GGDEF" evidence="3">
    <location>
        <begin position="335"/>
        <end position="467"/>
    </location>
</feature>
<dbReference type="Proteomes" id="UP001597176">
    <property type="component" value="Unassembled WGS sequence"/>
</dbReference>
<dbReference type="Pfam" id="PF00990">
    <property type="entry name" value="GGDEF"/>
    <property type="match status" value="1"/>
</dbReference>
<dbReference type="CDD" id="cd01949">
    <property type="entry name" value="GGDEF"/>
    <property type="match status" value="1"/>
</dbReference>
<dbReference type="InterPro" id="IPR035919">
    <property type="entry name" value="EAL_sf"/>
</dbReference>
<dbReference type="InterPro" id="IPR035965">
    <property type="entry name" value="PAS-like_dom_sf"/>
</dbReference>
<accession>A0ABW3WTZ1</accession>
<dbReference type="SUPFAM" id="SSF55781">
    <property type="entry name" value="GAF domain-like"/>
    <property type="match status" value="1"/>
</dbReference>
<dbReference type="SUPFAM" id="SSF55785">
    <property type="entry name" value="PYP-like sensor domain (PAS domain)"/>
    <property type="match status" value="1"/>
</dbReference>
<dbReference type="SUPFAM" id="SSF55073">
    <property type="entry name" value="Nucleotide cyclase"/>
    <property type="match status" value="1"/>
</dbReference>
<evidence type="ECO:0000259" key="2">
    <source>
        <dbReference type="PROSITE" id="PS50883"/>
    </source>
</evidence>
<dbReference type="InterPro" id="IPR043128">
    <property type="entry name" value="Rev_trsase/Diguanyl_cyclase"/>
</dbReference>
<gene>
    <name evidence="4" type="ORF">ACFQ4G_00220</name>
</gene>
<dbReference type="EMBL" id="JBHTND010000001">
    <property type="protein sequence ID" value="MFD1300010.1"/>
    <property type="molecule type" value="Genomic_DNA"/>
</dbReference>
<dbReference type="InterPro" id="IPR000014">
    <property type="entry name" value="PAS"/>
</dbReference>
<feature type="domain" description="PAS" evidence="1">
    <location>
        <begin position="190"/>
        <end position="245"/>
    </location>
</feature>
<dbReference type="Pfam" id="PF00563">
    <property type="entry name" value="EAL"/>
    <property type="match status" value="1"/>
</dbReference>
<dbReference type="PANTHER" id="PTHR44757:SF2">
    <property type="entry name" value="BIOFILM ARCHITECTURE MAINTENANCE PROTEIN MBAA"/>
    <property type="match status" value="1"/>
</dbReference>
<dbReference type="Gene3D" id="3.30.450.40">
    <property type="match status" value="1"/>
</dbReference>
<dbReference type="SMART" id="SM00052">
    <property type="entry name" value="EAL"/>
    <property type="match status" value="1"/>
</dbReference>
<keyword evidence="5" id="KW-1185">Reference proteome</keyword>
<dbReference type="InterPro" id="IPR001633">
    <property type="entry name" value="EAL_dom"/>
</dbReference>
<dbReference type="Pfam" id="PF13426">
    <property type="entry name" value="PAS_9"/>
    <property type="match status" value="1"/>
</dbReference>
<dbReference type="NCBIfam" id="TIGR00254">
    <property type="entry name" value="GGDEF"/>
    <property type="match status" value="1"/>
</dbReference>
<dbReference type="InterPro" id="IPR029787">
    <property type="entry name" value="Nucleotide_cyclase"/>
</dbReference>
<evidence type="ECO:0000259" key="3">
    <source>
        <dbReference type="PROSITE" id="PS50887"/>
    </source>
</evidence>
<dbReference type="SMART" id="SM00091">
    <property type="entry name" value="PAS"/>
    <property type="match status" value="1"/>
</dbReference>
<comment type="caution">
    <text evidence="4">The sequence shown here is derived from an EMBL/GenBank/DDBJ whole genome shotgun (WGS) entry which is preliminary data.</text>
</comment>
<protein>
    <submittedName>
        <fullName evidence="4">Bifunctional diguanylate cyclase/phosphodiesterase</fullName>
    </submittedName>
</protein>
<evidence type="ECO:0000313" key="5">
    <source>
        <dbReference type="Proteomes" id="UP001597176"/>
    </source>
</evidence>
<dbReference type="CDD" id="cd00130">
    <property type="entry name" value="PAS"/>
    <property type="match status" value="1"/>
</dbReference>
<evidence type="ECO:0000259" key="1">
    <source>
        <dbReference type="PROSITE" id="PS50112"/>
    </source>
</evidence>
<dbReference type="PANTHER" id="PTHR44757">
    <property type="entry name" value="DIGUANYLATE CYCLASE DGCP"/>
    <property type="match status" value="1"/>
</dbReference>
<dbReference type="CDD" id="cd01948">
    <property type="entry name" value="EAL"/>
    <property type="match status" value="1"/>
</dbReference>
<feature type="domain" description="EAL" evidence="2">
    <location>
        <begin position="476"/>
        <end position="730"/>
    </location>
</feature>
<dbReference type="SMART" id="SM00267">
    <property type="entry name" value="GGDEF"/>
    <property type="match status" value="1"/>
</dbReference>
<dbReference type="Pfam" id="PF01590">
    <property type="entry name" value="GAF"/>
    <property type="match status" value="1"/>
</dbReference>
<dbReference type="SUPFAM" id="SSF141868">
    <property type="entry name" value="EAL domain-like"/>
    <property type="match status" value="1"/>
</dbReference>
<proteinExistence type="predicted"/>
<dbReference type="Gene3D" id="3.30.70.270">
    <property type="match status" value="1"/>
</dbReference>
<dbReference type="PROSITE" id="PS50112">
    <property type="entry name" value="PAS"/>
    <property type="match status" value="1"/>
</dbReference>
<dbReference type="InterPro" id="IPR000160">
    <property type="entry name" value="GGDEF_dom"/>
</dbReference>
<dbReference type="NCBIfam" id="TIGR00229">
    <property type="entry name" value="sensory_box"/>
    <property type="match status" value="1"/>
</dbReference>
<dbReference type="InterPro" id="IPR029016">
    <property type="entry name" value="GAF-like_dom_sf"/>
</dbReference>
<dbReference type="PROSITE" id="PS50887">
    <property type="entry name" value="GGDEF"/>
    <property type="match status" value="1"/>
</dbReference>
<organism evidence="4 5">
    <name type="scientific">Methylobacterium marchantiae</name>
    <dbReference type="NCBI Taxonomy" id="600331"/>
    <lineage>
        <taxon>Bacteria</taxon>
        <taxon>Pseudomonadati</taxon>
        <taxon>Pseudomonadota</taxon>
        <taxon>Alphaproteobacteria</taxon>
        <taxon>Hyphomicrobiales</taxon>
        <taxon>Methylobacteriaceae</taxon>
        <taxon>Methylobacterium</taxon>
    </lineage>
</organism>
<dbReference type="Gene3D" id="3.20.20.450">
    <property type="entry name" value="EAL domain"/>
    <property type="match status" value="1"/>
</dbReference>
<name>A0ABW3WTZ1_9HYPH</name>
<dbReference type="InterPro" id="IPR052155">
    <property type="entry name" value="Biofilm_reg_signaling"/>
</dbReference>
<dbReference type="PROSITE" id="PS50883">
    <property type="entry name" value="EAL"/>
    <property type="match status" value="1"/>
</dbReference>
<reference evidence="5" key="1">
    <citation type="journal article" date="2019" name="Int. J. Syst. Evol. Microbiol.">
        <title>The Global Catalogue of Microorganisms (GCM) 10K type strain sequencing project: providing services to taxonomists for standard genome sequencing and annotation.</title>
        <authorList>
            <consortium name="The Broad Institute Genomics Platform"/>
            <consortium name="The Broad Institute Genome Sequencing Center for Infectious Disease"/>
            <person name="Wu L."/>
            <person name="Ma J."/>
        </authorList>
    </citation>
    <scope>NUCLEOTIDE SEQUENCE [LARGE SCALE GENOMIC DNA]</scope>
    <source>
        <strain evidence="5">CCUG 56108</strain>
    </source>
</reference>
<evidence type="ECO:0000313" key="4">
    <source>
        <dbReference type="EMBL" id="MFD1300010.1"/>
    </source>
</evidence>
<sequence>MLAPPKAPAEIDDRECAGKEDRRLAALRSYRMIGAGSDPGLDRIVGLTATSFGMPMAWISLVDDEFSWLVARIGVVPHRLPRLGLPCEGVIATSEVVVANDDDSSLRDRRLLPHLPDVRFYAGAPLLTGEGHAIGTLCVLDTVPHADFCEARSHQLAAFADLVMDRLQTRHSASVDAAAIGFAKAAEYAFLAVDGAGAISFCNPSAEILFGYSAGEMLGQRIEIIIPEPLRAAHRAGLARIVAGGVSHLAGRTIELTALHRDGRTFPIEFSMSLWQEADGIGTGGIGMGAIIRDISEWRARDAKLVQLAHHDKLTGLTNRAHFDERLDASLETDRRATVMLLDLDGFKEVNDSLGHATGDSLLQAVAVRLSSCVTPDATVARFGGDEFAILLQGEADPRKAAACAATILTAFQTPFPVAGHIFHVGLSIGAAIGGPGTAGDELIADADLALYQAKRDGRRCLRLFEQPMRSAVVARRALHDELTRAVQNAELVLHYQPQVELASGRIIGAEALLRWQHPARGLLMPVAFIDALEAHPLATSVGQWIVEDVCRQSALWQAAGLPPLRLAVNLFGSHLRNGTLAAEVLASLARHAVPPHLLEIEVTERIALQADDTLLDPLRELHRHGVSIAFDDFGTGYASLSSLKRFPLSRLKIDRSFVRDILTDRHDAEIVRAVLGMAQSFGLDVIAEGIETAEQDTMLRMMGCREGQGYRYGRAMPADALAALISSVPDMGRRSEKAA</sequence>
<dbReference type="InterPro" id="IPR003018">
    <property type="entry name" value="GAF"/>
</dbReference>
<dbReference type="Gene3D" id="3.30.450.20">
    <property type="entry name" value="PAS domain"/>
    <property type="match status" value="1"/>
</dbReference>